<dbReference type="Proteomes" id="UP000029553">
    <property type="component" value="Unassembled WGS sequence"/>
</dbReference>
<name>A0A096H011_COMTE</name>
<organism evidence="1 2">
    <name type="scientific">Comamonas testosteroni</name>
    <name type="common">Pseudomonas testosteroni</name>
    <dbReference type="NCBI Taxonomy" id="285"/>
    <lineage>
        <taxon>Bacteria</taxon>
        <taxon>Pseudomonadati</taxon>
        <taxon>Pseudomonadota</taxon>
        <taxon>Betaproteobacteria</taxon>
        <taxon>Burkholderiales</taxon>
        <taxon>Comamonadaceae</taxon>
        <taxon>Comamonas</taxon>
    </lineage>
</organism>
<sequence length="141" mass="16337">MPSPYQEWLEEAELGLLALDDCRIECDNMTWVISYLFNRIKLPHKCMSGHLMLSNRKKYVTPHYWIQLPAGYVVDLRLRMWFGDDEAIPHGIFQPGMHPRFIYSGKEVEPYKLTASLASILTDGLISNVKLPSKQNRPLCK</sequence>
<protein>
    <submittedName>
        <fullName evidence="1">Uncharacterized protein</fullName>
    </submittedName>
</protein>
<reference evidence="1 2" key="1">
    <citation type="submission" date="2013-09" db="EMBL/GenBank/DDBJ databases">
        <title>High correlation between genotypes and phenotypes of environmental bacteria Comamonas testosteroni strains.</title>
        <authorList>
            <person name="Liu L."/>
            <person name="Zhu W."/>
            <person name="Xia X."/>
            <person name="Xu B."/>
            <person name="Luo M."/>
            <person name="Wang G."/>
        </authorList>
    </citation>
    <scope>NUCLEOTIDE SEQUENCE [LARGE SCALE GENOMIC DNA]</scope>
    <source>
        <strain evidence="1 2">JL40</strain>
    </source>
</reference>
<accession>A0A096H011</accession>
<evidence type="ECO:0000313" key="1">
    <source>
        <dbReference type="EMBL" id="KGH30795.1"/>
    </source>
</evidence>
<dbReference type="EMBL" id="AWOR01000037">
    <property type="protein sequence ID" value="KGH30795.1"/>
    <property type="molecule type" value="Genomic_DNA"/>
</dbReference>
<comment type="caution">
    <text evidence="1">The sequence shown here is derived from an EMBL/GenBank/DDBJ whole genome shotgun (WGS) entry which is preliminary data.</text>
</comment>
<evidence type="ECO:0000313" key="2">
    <source>
        <dbReference type="Proteomes" id="UP000029553"/>
    </source>
</evidence>
<dbReference type="AlphaFoldDB" id="A0A096H011"/>
<gene>
    <name evidence="1" type="ORF">P353_08015</name>
</gene>
<proteinExistence type="predicted"/>